<reference evidence="2" key="1">
    <citation type="submission" date="2022-08" db="UniProtKB">
        <authorList>
            <consortium name="EnsemblMetazoa"/>
        </authorList>
    </citation>
    <scope>IDENTIFICATION</scope>
    <source>
        <strain evidence="2">EBRO</strain>
    </source>
</reference>
<sequence length="456" mass="52115">MALYAACLARWNNVKCGPELVALAVGVSFGRSSNSSADVIIFLSDLSNLPPRRDGARVDWLSKYQALSRLIFNELPKAISVIAKVAPTTSLRRSLYNSSAHFQREKYVFDVVLPMFERFQVARGLRTAKRFAHYPSVIVSECCEGFEYILQRDLMSQGYRNFPRTEPLAYDDVLLVLTHLAQFHAISFAMQQQAPEVYATIVAQLQETIFVPPLHSSFVDFLQRKVDYAIETLRHSPEAGDGAVGERLCRFRDEYGQAMVDCVQNRDDTVICHGDCWISNILYRPNRNGTEDGLNNNNNSNNNSFSHHQHFQNAKEVKFLDWQVARCGTPAIDLSYFIFCCTDSELRERLPELLRKYHSALVRRMEELGISNGRELFPFERLQMHMKKYARFGFGMALMTLHSTCCVEKDLPNVSAALETTELVDIDKLAKDMLYNPAYIKRMSGVCRDMVRFGYL</sequence>
<dbReference type="EnsemblMetazoa" id="AATE007982-RA">
    <property type="protein sequence ID" value="AATE007982-PA.1"/>
    <property type="gene ID" value="AATE007982"/>
</dbReference>
<evidence type="ECO:0000313" key="2">
    <source>
        <dbReference type="EnsemblMetazoa" id="AATE007982-PA.1"/>
    </source>
</evidence>
<feature type="domain" description="CHK kinase-like" evidence="1">
    <location>
        <begin position="149"/>
        <end position="367"/>
    </location>
</feature>
<accession>A0A182IYL0</accession>
<proteinExistence type="predicted"/>
<name>A0A182IYL0_ANOAO</name>
<organism evidence="2">
    <name type="scientific">Anopheles atroparvus</name>
    <name type="common">European mosquito</name>
    <dbReference type="NCBI Taxonomy" id="41427"/>
    <lineage>
        <taxon>Eukaryota</taxon>
        <taxon>Metazoa</taxon>
        <taxon>Ecdysozoa</taxon>
        <taxon>Arthropoda</taxon>
        <taxon>Hexapoda</taxon>
        <taxon>Insecta</taxon>
        <taxon>Pterygota</taxon>
        <taxon>Neoptera</taxon>
        <taxon>Endopterygota</taxon>
        <taxon>Diptera</taxon>
        <taxon>Nematocera</taxon>
        <taxon>Culicoidea</taxon>
        <taxon>Culicidae</taxon>
        <taxon>Anophelinae</taxon>
        <taxon>Anopheles</taxon>
    </lineage>
</organism>
<dbReference type="PANTHER" id="PTHR11012">
    <property type="entry name" value="PROTEIN KINASE-LIKE DOMAIN-CONTAINING"/>
    <property type="match status" value="1"/>
</dbReference>
<protein>
    <submittedName>
        <fullName evidence="2">CHK domain-containing protein</fullName>
    </submittedName>
</protein>
<dbReference type="SUPFAM" id="SSF56112">
    <property type="entry name" value="Protein kinase-like (PK-like)"/>
    <property type="match status" value="1"/>
</dbReference>
<dbReference type="PANTHER" id="PTHR11012:SF54">
    <property type="entry name" value="CHK KINASE-LIKE DOMAIN-CONTAINING PROTEIN"/>
    <property type="match status" value="1"/>
</dbReference>
<evidence type="ECO:0000259" key="1">
    <source>
        <dbReference type="SMART" id="SM00587"/>
    </source>
</evidence>
<dbReference type="InterPro" id="IPR004119">
    <property type="entry name" value="EcKL"/>
</dbReference>
<dbReference type="InterPro" id="IPR015897">
    <property type="entry name" value="CHK_kinase-like"/>
</dbReference>
<dbReference type="STRING" id="41427.A0A182IYL0"/>
<dbReference type="VEuPathDB" id="VectorBase:AATE007982"/>
<dbReference type="Pfam" id="PF02958">
    <property type="entry name" value="EcKL"/>
    <property type="match status" value="2"/>
</dbReference>
<dbReference type="SMART" id="SM00587">
    <property type="entry name" value="CHK"/>
    <property type="match status" value="1"/>
</dbReference>
<dbReference type="AlphaFoldDB" id="A0A182IYL0"/>
<dbReference type="InterPro" id="IPR011009">
    <property type="entry name" value="Kinase-like_dom_sf"/>
</dbReference>
<dbReference type="Gene3D" id="3.90.1200.10">
    <property type="match status" value="1"/>
</dbReference>